<dbReference type="AlphaFoldDB" id="A0A0C1C6F3"/>
<dbReference type="RefSeq" id="WP_013925701.1">
    <property type="nucleotide sequence ID" value="NZ_BAWW01000033.1"/>
</dbReference>
<evidence type="ECO:0000256" key="2">
    <source>
        <dbReference type="SAM" id="SignalP"/>
    </source>
</evidence>
<accession>A0A0C1C6F3</accession>
<comment type="caution">
    <text evidence="3">The sequence shown here is derived from an EMBL/GenBank/DDBJ whole genome shotgun (WGS) entry which is preliminary data.</text>
</comment>
<evidence type="ECO:0000256" key="1">
    <source>
        <dbReference type="SAM" id="MobiDB-lite"/>
    </source>
</evidence>
<dbReference type="EMBL" id="JSAM01000107">
    <property type="protein sequence ID" value="KIA76715.1"/>
    <property type="molecule type" value="Genomic_DNA"/>
</dbReference>
<feature type="region of interest" description="Disordered" evidence="1">
    <location>
        <begin position="30"/>
        <end position="110"/>
    </location>
</feature>
<reference evidence="3 4" key="1">
    <citation type="journal article" date="2014" name="Mol. Biol. Evol.">
        <title>Massive expansion of Ubiquitination-related gene families within the Chlamydiae.</title>
        <authorList>
            <person name="Domman D."/>
            <person name="Collingro A."/>
            <person name="Lagkouvardos I."/>
            <person name="Gehre L."/>
            <person name="Weinmaier T."/>
            <person name="Rattei T."/>
            <person name="Subtil A."/>
            <person name="Horn M."/>
        </authorList>
    </citation>
    <scope>NUCLEOTIDE SEQUENCE [LARGE SCALE GENOMIC DNA]</scope>
    <source>
        <strain evidence="3 4">OEW1</strain>
    </source>
</reference>
<evidence type="ECO:0000313" key="4">
    <source>
        <dbReference type="Proteomes" id="UP000031307"/>
    </source>
</evidence>
<keyword evidence="2" id="KW-0732">Signal</keyword>
<dbReference type="PATRIC" id="fig|83552.4.peg.2176"/>
<evidence type="ECO:0008006" key="5">
    <source>
        <dbReference type="Google" id="ProtNLM"/>
    </source>
</evidence>
<evidence type="ECO:0000313" key="3">
    <source>
        <dbReference type="EMBL" id="KIA76715.1"/>
    </source>
</evidence>
<feature type="chain" id="PRO_5002129062" description="Secreted protein" evidence="2">
    <location>
        <begin position="23"/>
        <end position="110"/>
    </location>
</feature>
<sequence length="110" mass="12253">MFPRKFLFLSLFALSCSSLAFSAQSTLLARGGEHEGGGHHEGQHHEMNHHENGQRFHDEGHGNEFRHGYGHEGEWNNNRHGVFVDESNPAPVVVEPSDDVPYNSSNGYGN</sequence>
<proteinExistence type="predicted"/>
<protein>
    <recommendedName>
        <fullName evidence="5">Secreted protein</fullName>
    </recommendedName>
</protein>
<organism evidence="3 4">
    <name type="scientific">Parachlamydia acanthamoebae</name>
    <dbReference type="NCBI Taxonomy" id="83552"/>
    <lineage>
        <taxon>Bacteria</taxon>
        <taxon>Pseudomonadati</taxon>
        <taxon>Chlamydiota</taxon>
        <taxon>Chlamydiia</taxon>
        <taxon>Parachlamydiales</taxon>
        <taxon>Parachlamydiaceae</taxon>
        <taxon>Parachlamydia</taxon>
    </lineage>
</organism>
<name>A0A0C1C6F3_9BACT</name>
<dbReference type="PROSITE" id="PS51257">
    <property type="entry name" value="PROKAR_LIPOPROTEIN"/>
    <property type="match status" value="1"/>
</dbReference>
<dbReference type="Proteomes" id="UP000031307">
    <property type="component" value="Unassembled WGS sequence"/>
</dbReference>
<feature type="compositionally biased region" description="Basic and acidic residues" evidence="1">
    <location>
        <begin position="31"/>
        <end position="74"/>
    </location>
</feature>
<feature type="signal peptide" evidence="2">
    <location>
        <begin position="1"/>
        <end position="22"/>
    </location>
</feature>
<gene>
    <name evidence="3" type="ORF">DB43_HL00240</name>
</gene>